<feature type="transmembrane region" description="Helical" evidence="12">
    <location>
        <begin position="284"/>
        <end position="307"/>
    </location>
</feature>
<dbReference type="SUPFAM" id="SSF103473">
    <property type="entry name" value="MFS general substrate transporter"/>
    <property type="match status" value="1"/>
</dbReference>
<feature type="transmembrane region" description="Helical" evidence="12">
    <location>
        <begin position="180"/>
        <end position="203"/>
    </location>
</feature>
<evidence type="ECO:0000256" key="1">
    <source>
        <dbReference type="ARBA" id="ARBA00003019"/>
    </source>
</evidence>
<feature type="transmembrane region" description="Helical" evidence="12">
    <location>
        <begin position="375"/>
        <end position="397"/>
    </location>
</feature>
<feature type="transmembrane region" description="Helical" evidence="12">
    <location>
        <begin position="352"/>
        <end position="369"/>
    </location>
</feature>
<evidence type="ECO:0000256" key="3">
    <source>
        <dbReference type="ARBA" id="ARBA00021242"/>
    </source>
</evidence>
<evidence type="ECO:0000256" key="9">
    <source>
        <dbReference type="ARBA" id="ARBA00023136"/>
    </source>
</evidence>
<dbReference type="PANTHER" id="PTHR23516:SF1">
    <property type="entry name" value="MOLYBDATE-ANION TRANSPORTER"/>
    <property type="match status" value="1"/>
</dbReference>
<dbReference type="InterPro" id="IPR008509">
    <property type="entry name" value="MOT2/MFSD5"/>
</dbReference>
<gene>
    <name evidence="13" type="ORF">TrCOL_g11307</name>
</gene>
<name>A0A9W7FW77_9STRA</name>
<keyword evidence="4" id="KW-0813">Transport</keyword>
<comment type="subcellular location">
    <subcellularLocation>
        <location evidence="2">Cell membrane</location>
        <topology evidence="2">Multi-pass membrane protein</topology>
    </subcellularLocation>
</comment>
<feature type="transmembrane region" description="Helical" evidence="12">
    <location>
        <begin position="6"/>
        <end position="26"/>
    </location>
</feature>
<evidence type="ECO:0000313" key="13">
    <source>
        <dbReference type="EMBL" id="GMI23622.1"/>
    </source>
</evidence>
<dbReference type="PANTHER" id="PTHR23516">
    <property type="entry name" value="SAM (S-ADENOSYL METHIONINE) TRANSPORTER"/>
    <property type="match status" value="1"/>
</dbReference>
<protein>
    <recommendedName>
        <fullName evidence="3">Molybdate-anion transporter</fullName>
    </recommendedName>
    <alternativeName>
        <fullName evidence="10">Major facilitator superfamily domain-containing protein 5</fullName>
    </alternativeName>
    <alternativeName>
        <fullName evidence="11">Molybdate transporter 2 homolog</fullName>
    </alternativeName>
</protein>
<dbReference type="Pfam" id="PF05631">
    <property type="entry name" value="MFS_5"/>
    <property type="match status" value="1"/>
</dbReference>
<dbReference type="GO" id="GO:0005886">
    <property type="term" value="C:plasma membrane"/>
    <property type="evidence" value="ECO:0007669"/>
    <property type="project" value="UniProtKB-SubCell"/>
</dbReference>
<proteinExistence type="predicted"/>
<feature type="transmembrane region" description="Helical" evidence="12">
    <location>
        <begin position="57"/>
        <end position="76"/>
    </location>
</feature>
<evidence type="ECO:0000256" key="10">
    <source>
        <dbReference type="ARBA" id="ARBA00030646"/>
    </source>
</evidence>
<feature type="transmembrane region" description="Helical" evidence="12">
    <location>
        <begin position="223"/>
        <end position="246"/>
    </location>
</feature>
<feature type="transmembrane region" description="Helical" evidence="12">
    <location>
        <begin position="409"/>
        <end position="428"/>
    </location>
</feature>
<dbReference type="CDD" id="cd17487">
    <property type="entry name" value="MFS_MFSD5_like"/>
    <property type="match status" value="1"/>
</dbReference>
<keyword evidence="5" id="KW-1003">Cell membrane</keyword>
<dbReference type="InterPro" id="IPR036259">
    <property type="entry name" value="MFS_trans_sf"/>
</dbReference>
<dbReference type="Gene3D" id="1.20.1250.20">
    <property type="entry name" value="MFS general substrate transporter like domains"/>
    <property type="match status" value="1"/>
</dbReference>
<evidence type="ECO:0000313" key="14">
    <source>
        <dbReference type="Proteomes" id="UP001165065"/>
    </source>
</evidence>
<evidence type="ECO:0000256" key="2">
    <source>
        <dbReference type="ARBA" id="ARBA00004651"/>
    </source>
</evidence>
<dbReference type="Proteomes" id="UP001165065">
    <property type="component" value="Unassembled WGS sequence"/>
</dbReference>
<sequence>MTDSKSEAPAFLFFFLVAIVITGVLLHKKWTSSEGEDDSGKSASDSVEFKRFQKTYLIVYFCVMAGDWLQGPYVYALYDSYGFDQHDIAVLFVAGFGSSMVFGTFLGSFADRFGRKKFCLVYIASYILSCLTKHMNSYNWLMLGRLLGGVSTSLLYSVFDSWMINEHNARTFDQSWLSDTFAIAIFGNSVVAILAGLIANAAAGVSDLHVVSGGEVNTNDGSLMNGGFCAPFDVAILVLIAGGLYINKNWGENYGSRGDDADSGIEGSAKVLKKGFKTIVENQAVLLCGLISSLFEGSMFTFVFMWTPALNPAAAEGETLPFGLIFATFMVACMAGSTLFSILTKSTPVEELSKYTFCVASASLFIPVLTSNYTLIFIGFLVFEACVGLYFPAIGTVKGMVVPESQRSAIYNIFRIPLNIIVLGVLLSKIEMTSAFFCCSVMLFGAALCQFKLVDILKTTKNVKDADMEAESLL</sequence>
<dbReference type="GO" id="GO:0006811">
    <property type="term" value="P:monoatomic ion transport"/>
    <property type="evidence" value="ECO:0007669"/>
    <property type="project" value="UniProtKB-KW"/>
</dbReference>
<evidence type="ECO:0000256" key="12">
    <source>
        <dbReference type="SAM" id="Phobius"/>
    </source>
</evidence>
<dbReference type="OrthoDB" id="263957at2759"/>
<reference evidence="14" key="1">
    <citation type="journal article" date="2023" name="Commun. Biol.">
        <title>Genome analysis of Parmales, the sister group of diatoms, reveals the evolutionary specialization of diatoms from phago-mixotrophs to photoautotrophs.</title>
        <authorList>
            <person name="Ban H."/>
            <person name="Sato S."/>
            <person name="Yoshikawa S."/>
            <person name="Yamada K."/>
            <person name="Nakamura Y."/>
            <person name="Ichinomiya M."/>
            <person name="Sato N."/>
            <person name="Blanc-Mathieu R."/>
            <person name="Endo H."/>
            <person name="Kuwata A."/>
            <person name="Ogata H."/>
        </authorList>
    </citation>
    <scope>NUCLEOTIDE SEQUENCE [LARGE SCALE GENOMIC DNA]</scope>
</reference>
<keyword evidence="9 12" id="KW-0472">Membrane</keyword>
<feature type="transmembrane region" description="Helical" evidence="12">
    <location>
        <begin position="319"/>
        <end position="340"/>
    </location>
</feature>
<feature type="transmembrane region" description="Helical" evidence="12">
    <location>
        <begin position="434"/>
        <end position="454"/>
    </location>
</feature>
<comment type="function">
    <text evidence="1">Mediates high-affinity intracellular uptake of the rare oligo-element molybdenum.</text>
</comment>
<dbReference type="AlphaFoldDB" id="A0A9W7FW77"/>
<evidence type="ECO:0000256" key="5">
    <source>
        <dbReference type="ARBA" id="ARBA00022475"/>
    </source>
</evidence>
<feature type="transmembrane region" description="Helical" evidence="12">
    <location>
        <begin position="88"/>
        <end position="106"/>
    </location>
</feature>
<evidence type="ECO:0000256" key="4">
    <source>
        <dbReference type="ARBA" id="ARBA00022448"/>
    </source>
</evidence>
<keyword evidence="14" id="KW-1185">Reference proteome</keyword>
<keyword evidence="7 12" id="KW-1133">Transmembrane helix</keyword>
<dbReference type="EMBL" id="BRYA01000571">
    <property type="protein sequence ID" value="GMI23622.1"/>
    <property type="molecule type" value="Genomic_DNA"/>
</dbReference>
<keyword evidence="8" id="KW-0406">Ion transport</keyword>
<evidence type="ECO:0000256" key="11">
    <source>
        <dbReference type="ARBA" id="ARBA00032555"/>
    </source>
</evidence>
<comment type="caution">
    <text evidence="13">The sequence shown here is derived from an EMBL/GenBank/DDBJ whole genome shotgun (WGS) entry which is preliminary data.</text>
</comment>
<organism evidence="13 14">
    <name type="scientific">Triparma columacea</name>
    <dbReference type="NCBI Taxonomy" id="722753"/>
    <lineage>
        <taxon>Eukaryota</taxon>
        <taxon>Sar</taxon>
        <taxon>Stramenopiles</taxon>
        <taxon>Ochrophyta</taxon>
        <taxon>Bolidophyceae</taxon>
        <taxon>Parmales</taxon>
        <taxon>Triparmaceae</taxon>
        <taxon>Triparma</taxon>
    </lineage>
</organism>
<accession>A0A9W7FW77</accession>
<dbReference type="GO" id="GO:0015098">
    <property type="term" value="F:molybdate ion transmembrane transporter activity"/>
    <property type="evidence" value="ECO:0007669"/>
    <property type="project" value="InterPro"/>
</dbReference>
<evidence type="ECO:0000256" key="7">
    <source>
        <dbReference type="ARBA" id="ARBA00022989"/>
    </source>
</evidence>
<evidence type="ECO:0000256" key="6">
    <source>
        <dbReference type="ARBA" id="ARBA00022692"/>
    </source>
</evidence>
<evidence type="ECO:0000256" key="8">
    <source>
        <dbReference type="ARBA" id="ARBA00023065"/>
    </source>
</evidence>
<keyword evidence="6 12" id="KW-0812">Transmembrane</keyword>